<organism evidence="2 3">
    <name type="scientific">Cryptolaemus montrouzieri</name>
    <dbReference type="NCBI Taxonomy" id="559131"/>
    <lineage>
        <taxon>Eukaryota</taxon>
        <taxon>Metazoa</taxon>
        <taxon>Ecdysozoa</taxon>
        <taxon>Arthropoda</taxon>
        <taxon>Hexapoda</taxon>
        <taxon>Insecta</taxon>
        <taxon>Pterygota</taxon>
        <taxon>Neoptera</taxon>
        <taxon>Endopterygota</taxon>
        <taxon>Coleoptera</taxon>
        <taxon>Polyphaga</taxon>
        <taxon>Cucujiformia</taxon>
        <taxon>Coccinelloidea</taxon>
        <taxon>Coccinellidae</taxon>
        <taxon>Scymninae</taxon>
        <taxon>Scymnini</taxon>
        <taxon>Cryptolaemus</taxon>
    </lineage>
</organism>
<keyword evidence="3" id="KW-1185">Reference proteome</keyword>
<accession>A0ABD2P7G0</accession>
<feature type="compositionally biased region" description="Basic and acidic residues" evidence="1">
    <location>
        <begin position="89"/>
        <end position="98"/>
    </location>
</feature>
<evidence type="ECO:0000256" key="1">
    <source>
        <dbReference type="SAM" id="MobiDB-lite"/>
    </source>
</evidence>
<evidence type="ECO:0000313" key="3">
    <source>
        <dbReference type="Proteomes" id="UP001516400"/>
    </source>
</evidence>
<proteinExistence type="predicted"/>
<name>A0ABD2P7G0_9CUCU</name>
<dbReference type="Proteomes" id="UP001516400">
    <property type="component" value="Unassembled WGS sequence"/>
</dbReference>
<reference evidence="2 3" key="1">
    <citation type="journal article" date="2021" name="BMC Biol.">
        <title>Horizontally acquired antibacterial genes associated with adaptive radiation of ladybird beetles.</title>
        <authorList>
            <person name="Li H.S."/>
            <person name="Tang X.F."/>
            <person name="Huang Y.H."/>
            <person name="Xu Z.Y."/>
            <person name="Chen M.L."/>
            <person name="Du X.Y."/>
            <person name="Qiu B.Y."/>
            <person name="Chen P.T."/>
            <person name="Zhang W."/>
            <person name="Slipinski A."/>
            <person name="Escalona H.E."/>
            <person name="Waterhouse R.M."/>
            <person name="Zwick A."/>
            <person name="Pang H."/>
        </authorList>
    </citation>
    <scope>NUCLEOTIDE SEQUENCE [LARGE SCALE GENOMIC DNA]</scope>
    <source>
        <strain evidence="2">SYSU2018</strain>
    </source>
</reference>
<gene>
    <name evidence="2" type="ORF">HHI36_001170</name>
</gene>
<dbReference type="EMBL" id="JABFTP020000185">
    <property type="protein sequence ID" value="KAL3286673.1"/>
    <property type="molecule type" value="Genomic_DNA"/>
</dbReference>
<evidence type="ECO:0000313" key="2">
    <source>
        <dbReference type="EMBL" id="KAL3286673.1"/>
    </source>
</evidence>
<comment type="caution">
    <text evidence="2">The sequence shown here is derived from an EMBL/GenBank/DDBJ whole genome shotgun (WGS) entry which is preliminary data.</text>
</comment>
<sequence>MSASNLRLEPDRLNKEEVKFELTLRGMKPVGTFQELCKFLRNIVKLESEGNPFQFSYSRGPMQELEICKDNLKEVETFFNEPPSSSGHIKPEDDKQEQLDLKSEALTKTLALLTRLDTLRPTSPCPH</sequence>
<dbReference type="AlphaFoldDB" id="A0ABD2P7G0"/>
<feature type="region of interest" description="Disordered" evidence="1">
    <location>
        <begin position="79"/>
        <end position="98"/>
    </location>
</feature>
<protein>
    <submittedName>
        <fullName evidence="2">Uncharacterized protein</fullName>
    </submittedName>
</protein>